<evidence type="ECO:0000256" key="3">
    <source>
        <dbReference type="ARBA" id="ARBA00022553"/>
    </source>
</evidence>
<proteinExistence type="inferred from homology"/>
<feature type="region of interest" description="Disordered" evidence="6">
    <location>
        <begin position="424"/>
        <end position="517"/>
    </location>
</feature>
<protein>
    <submittedName>
        <fullName evidence="7">M32 protein</fullName>
    </submittedName>
</protein>
<reference evidence="7 8" key="2">
    <citation type="journal article" date="2008" name="J. Virol.">
        <title>Laboratory strains of murine cytomegalovirus are genetically similar to but phenotypically distinct from wild strains of virus.</title>
        <authorList>
            <person name="Smith L.M."/>
            <person name="McWhorter A.R."/>
            <person name="Masters L.L."/>
            <person name="Shellam G.R."/>
            <person name="Redwood A.J."/>
        </authorList>
    </citation>
    <scope>NUCLEOTIDE SEQUENCE [LARGE SCALE GENOMIC DNA]</scope>
    <source>
        <strain evidence="7">K181</strain>
    </source>
</reference>
<feature type="compositionally biased region" description="Low complexity" evidence="6">
    <location>
        <begin position="595"/>
        <end position="608"/>
    </location>
</feature>
<organism evidence="7 8">
    <name type="scientific">Murid herpesvirus 1 (strain K181)</name>
    <name type="common">MuHV-1</name>
    <name type="synonym">Mouse cytomegalovirus</name>
    <dbReference type="NCBI Taxonomy" id="69156"/>
    <lineage>
        <taxon>Viruses</taxon>
        <taxon>Duplodnaviria</taxon>
        <taxon>Heunggongvirae</taxon>
        <taxon>Peploviricota</taxon>
        <taxon>Herviviricetes</taxon>
        <taxon>Herpesvirales</taxon>
        <taxon>Orthoherpesviridae</taxon>
        <taxon>Betaherpesvirinae</taxon>
        <taxon>Muromegalovirus</taxon>
        <taxon>Muromegalovirus muridbeta1</taxon>
        <taxon>Murid herpesvirus 1</taxon>
    </lineage>
</organism>
<keyword evidence="4" id="KW-0920">Virion tegument</keyword>
<organismHost>
    <name type="scientific">Mus musculus</name>
    <name type="common">Mouse</name>
    <dbReference type="NCBI Taxonomy" id="10090"/>
</organismHost>
<evidence type="ECO:0000313" key="7">
    <source>
        <dbReference type="EMBL" id="CAP08078.1"/>
    </source>
</evidence>
<dbReference type="GO" id="GO:0019033">
    <property type="term" value="C:viral tegument"/>
    <property type="evidence" value="ECO:0007669"/>
    <property type="project" value="UniProtKB-SubCell"/>
</dbReference>
<dbReference type="EMBL" id="AM886412">
    <property type="protein sequence ID" value="CAP08078.1"/>
    <property type="molecule type" value="Genomic_DNA"/>
</dbReference>
<comment type="similarity">
    <text evidence="2">Belongs to the herpesviridae large structural phosphoprotein family.</text>
</comment>
<evidence type="ECO:0000256" key="1">
    <source>
        <dbReference type="ARBA" id="ARBA00004535"/>
    </source>
</evidence>
<evidence type="ECO:0000256" key="4">
    <source>
        <dbReference type="ARBA" id="ARBA00022580"/>
    </source>
</evidence>
<keyword evidence="5" id="KW-0946">Virion</keyword>
<dbReference type="GO" id="GO:0005198">
    <property type="term" value="F:structural molecule activity"/>
    <property type="evidence" value="ECO:0007669"/>
    <property type="project" value="InterPro"/>
</dbReference>
<evidence type="ECO:0000256" key="6">
    <source>
        <dbReference type="SAM" id="MobiDB-lite"/>
    </source>
</evidence>
<gene>
    <name evidence="7" type="primary">M32</name>
</gene>
<feature type="compositionally biased region" description="Basic and acidic residues" evidence="6">
    <location>
        <begin position="496"/>
        <end position="517"/>
    </location>
</feature>
<name>A8E1E3_MUHVK</name>
<comment type="subcellular location">
    <subcellularLocation>
        <location evidence="1">Virion tegument</location>
    </subcellularLocation>
</comment>
<evidence type="ECO:0000256" key="5">
    <source>
        <dbReference type="ARBA" id="ARBA00022844"/>
    </source>
</evidence>
<reference evidence="7 8" key="1">
    <citation type="journal article" date="2005" name="J. Virol.">
        <title>Use of a murine cytomegalovirus K181-derived bacterial artificial chromosome as a vaccine vector for immunocontraception.</title>
        <authorList>
            <person name="Redwood A.J."/>
            <person name="Messerle M."/>
            <person name="Harvey N.L."/>
            <person name="Hardy C.M."/>
            <person name="Kozinowski U.H."/>
            <person name="Lawson M.A."/>
            <person name="Shellam G.R."/>
        </authorList>
    </citation>
    <scope>NUCLEOTIDE SEQUENCE [LARGE SCALE GENOMIC DNA]</scope>
    <source>
        <strain evidence="7">K181</strain>
    </source>
</reference>
<evidence type="ECO:0000313" key="8">
    <source>
        <dbReference type="Proteomes" id="UP000158680"/>
    </source>
</evidence>
<accession>A8E1E3</accession>
<feature type="compositionally biased region" description="Acidic residues" evidence="6">
    <location>
        <begin position="304"/>
        <end position="334"/>
    </location>
</feature>
<feature type="compositionally biased region" description="Basic and acidic residues" evidence="6">
    <location>
        <begin position="424"/>
        <end position="446"/>
    </location>
</feature>
<dbReference type="Pfam" id="PF06070">
    <property type="entry name" value="Herpes_UL32"/>
    <property type="match status" value="1"/>
</dbReference>
<evidence type="ECO:0000256" key="2">
    <source>
        <dbReference type="ARBA" id="ARBA00010295"/>
    </source>
</evidence>
<keyword evidence="3" id="KW-0597">Phosphoprotein</keyword>
<sequence length="721" mass="79021">MSARGRAAGDDGRQAELMATLGFVRLSKSSVGKVKKFLNNLYDLKSINLCRHPRVIAECRGTDLSRETQLYNEMVLWLRYHEKLTARRPGHLPLLTRIRQDYDKLFGFVAARPELCGFDGLTEVNVFDDAVYGDDYVPRVDVFLRGLEDLARCLCAQGPDKPARAVIMGFINMRAEEVNRLMDNVRDAAERVLVYEVLDVRDPLNEDPSVLVHNRLVYLCRLAYAISKSWQTLSHMCLDRINSLRRRLILAFHDRPAFARVYARNALERPVDGTTAYNLLRRLEEDFLLFRNALRWGDPDWGLESELESEGDNSDAGSDLDLEDEEDDDDDDDGGGPGGHDDESGGNRTPDPGMSLHDDTGIANTCLIGGDDEDCGGGSGRCLEFDPDSERCFGVKMVNGRALRWWNPTGIMVDNEAAVWIDEHGRVMDKPPPKELRKASSDDGGNKKNPPPKKNVTPPVSGSNSVGGGVQTPSTASGKRTGKKKEGGGGYLLRSRSTDDDEVRKMKKDGTIDDRADRELKMALQKARESTADSDLSTILPRTEPLRKVAFVGDPVAAFGDTVRTTSSSKGFDDGPFTTQGASVLLPPPLGGPGSTLTLPPDLPDLSGVLADEDVQDSRYGKIPKSRTKKHPTFPENYKQRPPPHNKDDEYYWDETGDNMPVGEDGGGVLEDLRKGLEGIDLKTGGGGSLQPPLSQQFAGSPFAGSDGDGGGLVKKSSSSH</sequence>
<feature type="compositionally biased region" description="Basic and acidic residues" evidence="6">
    <location>
        <begin position="671"/>
        <end position="681"/>
    </location>
</feature>
<feature type="region of interest" description="Disordered" evidence="6">
    <location>
        <begin position="304"/>
        <end position="362"/>
    </location>
</feature>
<dbReference type="InterPro" id="IPR010340">
    <property type="entry name" value="Herpes_UL11/UL32"/>
</dbReference>
<dbReference type="Proteomes" id="UP000158680">
    <property type="component" value="Segment"/>
</dbReference>
<feature type="compositionally biased region" description="Basic residues" evidence="6">
    <location>
        <begin position="622"/>
        <end position="632"/>
    </location>
</feature>
<feature type="region of interest" description="Disordered" evidence="6">
    <location>
        <begin position="564"/>
        <end position="721"/>
    </location>
</feature>